<comment type="caution">
    <text evidence="12">Lacks conserved residue(s) required for the propagation of feature annotation.</text>
</comment>
<dbReference type="GO" id="GO:0051539">
    <property type="term" value="F:4 iron, 4 sulfur cluster binding"/>
    <property type="evidence" value="ECO:0007669"/>
    <property type="project" value="UniProtKB-UniRule"/>
</dbReference>
<dbReference type="InterPro" id="IPR017900">
    <property type="entry name" value="4Fe4S_Fe_S_CS"/>
</dbReference>
<feature type="binding site" evidence="12 13">
    <location>
        <position position="137"/>
    </location>
    <ligand>
        <name>[4Fe-4S] cluster</name>
        <dbReference type="ChEBI" id="CHEBI:49883"/>
        <label>3</label>
    </ligand>
</feature>
<comment type="similarity">
    <text evidence="12">Belongs to the 4Fe4S bacterial-type ferredoxin family. RnfB subfamily.</text>
</comment>
<evidence type="ECO:0000256" key="1">
    <source>
        <dbReference type="ARBA" id="ARBA00022448"/>
    </source>
</evidence>
<name>A0A2U3BAR0_9VIBR</name>
<evidence type="ECO:0000256" key="8">
    <source>
        <dbReference type="ARBA" id="ARBA00022982"/>
    </source>
</evidence>
<dbReference type="HAMAP" id="MF_00463">
    <property type="entry name" value="RsxB_RnfB"/>
    <property type="match status" value="1"/>
</dbReference>
<evidence type="ECO:0000256" key="5">
    <source>
        <dbReference type="ARBA" id="ARBA00022723"/>
    </source>
</evidence>
<feature type="binding site" evidence="12 13">
    <location>
        <position position="110"/>
    </location>
    <ligand>
        <name>[4Fe-4S] cluster</name>
        <dbReference type="ChEBI" id="CHEBI:49883"/>
        <label>2</label>
    </ligand>
</feature>
<feature type="binding site" evidence="12 13">
    <location>
        <position position="147"/>
    </location>
    <ligand>
        <name>[4Fe-4S] cluster</name>
        <dbReference type="ChEBI" id="CHEBI:49883"/>
        <label>2</label>
    </ligand>
</feature>
<comment type="cofactor">
    <cofactor evidence="12 13">
        <name>[4Fe-4S] cluster</name>
        <dbReference type="ChEBI" id="CHEBI:49883"/>
    </cofactor>
    <text evidence="12 13">Binds 3 [4Fe-4S] clusters.</text>
</comment>
<dbReference type="GO" id="GO:0005886">
    <property type="term" value="C:plasma membrane"/>
    <property type="evidence" value="ECO:0007669"/>
    <property type="project" value="UniProtKB-SubCell"/>
</dbReference>
<dbReference type="EMBL" id="QFWT01000003">
    <property type="protein sequence ID" value="PWI33880.1"/>
    <property type="molecule type" value="Genomic_DNA"/>
</dbReference>
<sequence length="175" mass="18320">MISVIFFVVLGALLGAALGYAAKVFKVESNPIVDQIESLMPGGQCGQCGEAGCRQAAEAMARGELAPTSCPPGGSALSTAVAELLGVSLEMGEEDVQWVAKIEEAQCSGCGRCYKACPFDAIVGASKQIHTVISDVCTGCKLCSKACPQDCLTVEQVEPDVSIWYWPKPKQELAS</sequence>
<feature type="domain" description="4Fe-4S ferredoxin-type" evidence="14">
    <location>
        <begin position="98"/>
        <end position="127"/>
    </location>
</feature>
<reference evidence="16 17" key="1">
    <citation type="submission" date="2018-05" db="EMBL/GenBank/DDBJ databases">
        <title>Vibrio limimaris sp. nov., isolated from marine sediment.</title>
        <authorList>
            <person name="Li C.-M."/>
        </authorList>
    </citation>
    <scope>NUCLEOTIDE SEQUENCE [LARGE SCALE GENOMIC DNA]</scope>
    <source>
        <strain evidence="16 17">E4404</strain>
    </source>
</reference>
<dbReference type="SUPFAM" id="SSF54862">
    <property type="entry name" value="4Fe-4S ferredoxins"/>
    <property type="match status" value="1"/>
</dbReference>
<keyword evidence="6 12" id="KW-0677">Repeat</keyword>
<dbReference type="GO" id="GO:0022900">
    <property type="term" value="P:electron transport chain"/>
    <property type="evidence" value="ECO:0007669"/>
    <property type="project" value="UniProtKB-UniRule"/>
</dbReference>
<evidence type="ECO:0000256" key="13">
    <source>
        <dbReference type="PIRSR" id="PIRSR005784-1"/>
    </source>
</evidence>
<keyword evidence="1 12" id="KW-0813">Transport</keyword>
<evidence type="ECO:0000256" key="2">
    <source>
        <dbReference type="ARBA" id="ARBA00022475"/>
    </source>
</evidence>
<dbReference type="InterPro" id="IPR050294">
    <property type="entry name" value="RnfB_subfamily"/>
</dbReference>
<dbReference type="GO" id="GO:0009055">
    <property type="term" value="F:electron transfer activity"/>
    <property type="evidence" value="ECO:0007669"/>
    <property type="project" value="InterPro"/>
</dbReference>
<keyword evidence="2 12" id="KW-1003">Cell membrane</keyword>
<dbReference type="PROSITE" id="PS51379">
    <property type="entry name" value="4FE4S_FER_2"/>
    <property type="match status" value="2"/>
</dbReference>
<dbReference type="Gene3D" id="3.30.70.20">
    <property type="match status" value="1"/>
</dbReference>
<keyword evidence="8 12" id="KW-0249">Electron transport</keyword>
<comment type="subcellular location">
    <subcellularLocation>
        <location evidence="12">Cell inner membrane</location>
    </subcellularLocation>
</comment>
<dbReference type="RefSeq" id="WP_109319132.1">
    <property type="nucleotide sequence ID" value="NZ_QFWT01000003.1"/>
</dbReference>
<dbReference type="PIRSF" id="PIRSF005784">
    <property type="entry name" value="Elect_transpt_RnfB"/>
    <property type="match status" value="1"/>
</dbReference>
<keyword evidence="4 12" id="KW-0997">Cell inner membrane</keyword>
<dbReference type="PANTHER" id="PTHR42859:SF3">
    <property type="entry name" value="ION-TRANSLOCATING OXIDOREDUCTASE COMPLEX SUBUNIT B"/>
    <property type="match status" value="1"/>
</dbReference>
<dbReference type="OrthoDB" id="9789936at2"/>
<dbReference type="AlphaFoldDB" id="A0A2U3BAR0"/>
<evidence type="ECO:0000256" key="12">
    <source>
        <dbReference type="HAMAP-Rule" id="MF_00463"/>
    </source>
</evidence>
<evidence type="ECO:0000256" key="11">
    <source>
        <dbReference type="ARBA" id="ARBA00023136"/>
    </source>
</evidence>
<dbReference type="InterPro" id="IPR017896">
    <property type="entry name" value="4Fe4S_Fe-S-bd"/>
</dbReference>
<keyword evidence="11 12" id="KW-0472">Membrane</keyword>
<keyword evidence="5 12" id="KW-0479">Metal-binding</keyword>
<dbReference type="Pfam" id="PF14697">
    <property type="entry name" value="Fer4_21"/>
    <property type="match status" value="1"/>
</dbReference>
<evidence type="ECO:0000259" key="14">
    <source>
        <dbReference type="PROSITE" id="PS51379"/>
    </source>
</evidence>
<gene>
    <name evidence="12" type="primary">rnfB</name>
    <name evidence="16" type="ORF">DI392_06685</name>
</gene>
<feature type="domain" description="4Fe-4S ferredoxin-type" evidence="14">
    <location>
        <begin position="128"/>
        <end position="157"/>
    </location>
</feature>
<dbReference type="NCBIfam" id="TIGR01944">
    <property type="entry name" value="rnfB"/>
    <property type="match status" value="1"/>
</dbReference>
<dbReference type="PANTHER" id="PTHR42859">
    <property type="entry name" value="OXIDOREDUCTASE"/>
    <property type="match status" value="1"/>
</dbReference>
<protein>
    <recommendedName>
        <fullName evidence="12">Ion-translocating oxidoreductase complex subunit B</fullName>
        <ecNumber evidence="12">7.-.-.-</ecNumber>
    </recommendedName>
    <alternativeName>
        <fullName evidence="12">Rnf electron transport complex subunit B</fullName>
    </alternativeName>
</protein>
<comment type="subunit">
    <text evidence="12">The complex is composed of six subunits: RnfA, RnfB, RnfC, RnfD, RnfE and RnfG.</text>
</comment>
<feature type="binding site" evidence="12 13">
    <location>
        <position position="117"/>
    </location>
    <ligand>
        <name>[4Fe-4S] cluster</name>
        <dbReference type="ChEBI" id="CHEBI:49883"/>
        <label>3</label>
    </ligand>
</feature>
<dbReference type="PROSITE" id="PS00198">
    <property type="entry name" value="4FE4S_FER_1"/>
    <property type="match status" value="1"/>
</dbReference>
<dbReference type="InterPro" id="IPR010207">
    <property type="entry name" value="Elect_transpt_cplx_RnfB/RsxB"/>
</dbReference>
<dbReference type="Proteomes" id="UP000245362">
    <property type="component" value="Unassembled WGS sequence"/>
</dbReference>
<feature type="binding site" evidence="12 13">
    <location>
        <position position="107"/>
    </location>
    <ligand>
        <name>[4Fe-4S] cluster</name>
        <dbReference type="ChEBI" id="CHEBI:49883"/>
        <label>2</label>
    </ligand>
</feature>
<feature type="binding site" evidence="12 13">
    <location>
        <position position="48"/>
    </location>
    <ligand>
        <name>[4Fe-4S] cluster</name>
        <dbReference type="ChEBI" id="CHEBI:49883"/>
        <label>1</label>
    </ligand>
</feature>
<evidence type="ECO:0000256" key="7">
    <source>
        <dbReference type="ARBA" id="ARBA00022967"/>
    </source>
</evidence>
<evidence type="ECO:0000256" key="10">
    <source>
        <dbReference type="ARBA" id="ARBA00023014"/>
    </source>
</evidence>
<keyword evidence="9 12" id="KW-0408">Iron</keyword>
<keyword evidence="10 12" id="KW-0411">Iron-sulfur</keyword>
<dbReference type="Pfam" id="PF04060">
    <property type="entry name" value="FeS"/>
    <property type="match status" value="1"/>
</dbReference>
<proteinExistence type="inferred from homology"/>
<dbReference type="GO" id="GO:0046872">
    <property type="term" value="F:metal ion binding"/>
    <property type="evidence" value="ECO:0007669"/>
    <property type="project" value="UniProtKB-KW"/>
</dbReference>
<dbReference type="Gene3D" id="1.10.15.40">
    <property type="entry name" value="Electron transport complex subunit B, putative Fe-S cluster"/>
    <property type="match status" value="1"/>
</dbReference>
<feature type="region of interest" description="Hydrophobic" evidence="12">
    <location>
        <begin position="1"/>
        <end position="22"/>
    </location>
</feature>
<keyword evidence="17" id="KW-1185">Reference proteome</keyword>
<evidence type="ECO:0000256" key="9">
    <source>
        <dbReference type="ARBA" id="ARBA00023004"/>
    </source>
</evidence>
<feature type="binding site" evidence="12 13">
    <location>
        <position position="113"/>
    </location>
    <ligand>
        <name>[4Fe-4S] cluster</name>
        <dbReference type="ChEBI" id="CHEBI:49883"/>
        <label>2</label>
    </ligand>
</feature>
<dbReference type="InterPro" id="IPR016463">
    <property type="entry name" value="RnfB/RsxB_Proteobac"/>
</dbReference>
<dbReference type="EC" id="7.-.-.-" evidence="12"/>
<feature type="binding site" evidence="12 13">
    <location>
        <position position="45"/>
    </location>
    <ligand>
        <name>[4Fe-4S] cluster</name>
        <dbReference type="ChEBI" id="CHEBI:49883"/>
        <label>1</label>
    </ligand>
</feature>
<evidence type="ECO:0000256" key="6">
    <source>
        <dbReference type="ARBA" id="ARBA00022737"/>
    </source>
</evidence>
<keyword evidence="7 12" id="KW-1278">Translocase</keyword>
<comment type="function">
    <text evidence="12">Part of a membrane-bound complex that couples electron transfer with translocation of ions across the membrane.</text>
</comment>
<organism evidence="16 17">
    <name type="scientific">Vibrio albus</name>
    <dbReference type="NCBI Taxonomy" id="2200953"/>
    <lineage>
        <taxon>Bacteria</taxon>
        <taxon>Pseudomonadati</taxon>
        <taxon>Pseudomonadota</taxon>
        <taxon>Gammaproteobacteria</taxon>
        <taxon>Vibrionales</taxon>
        <taxon>Vibrionaceae</taxon>
        <taxon>Vibrio</taxon>
    </lineage>
</organism>
<evidence type="ECO:0000313" key="16">
    <source>
        <dbReference type="EMBL" id="PWI33880.1"/>
    </source>
</evidence>
<comment type="caution">
    <text evidence="16">The sequence shown here is derived from an EMBL/GenBank/DDBJ whole genome shotgun (WGS) entry which is preliminary data.</text>
</comment>
<dbReference type="PROSITE" id="PS51656">
    <property type="entry name" value="4FE4S"/>
    <property type="match status" value="1"/>
</dbReference>
<evidence type="ECO:0000256" key="3">
    <source>
        <dbReference type="ARBA" id="ARBA00022485"/>
    </source>
</evidence>
<feature type="binding site" evidence="12 13">
    <location>
        <position position="70"/>
    </location>
    <ligand>
        <name>[4Fe-4S] cluster</name>
        <dbReference type="ChEBI" id="CHEBI:49883"/>
        <label>1</label>
    </ligand>
</feature>
<evidence type="ECO:0000256" key="4">
    <source>
        <dbReference type="ARBA" id="ARBA00022519"/>
    </source>
</evidence>
<feature type="binding site" evidence="12 13">
    <location>
        <position position="53"/>
    </location>
    <ligand>
        <name>[4Fe-4S] cluster</name>
        <dbReference type="ChEBI" id="CHEBI:49883"/>
        <label>1</label>
    </ligand>
</feature>
<feature type="domain" description="4Fe-4S" evidence="15">
    <location>
        <begin position="28"/>
        <end position="87"/>
    </location>
</feature>
<feature type="binding site" evidence="12 13">
    <location>
        <position position="140"/>
    </location>
    <ligand>
        <name>[4Fe-4S] cluster</name>
        <dbReference type="ChEBI" id="CHEBI:49883"/>
        <label>3</label>
    </ligand>
</feature>
<keyword evidence="3 12" id="KW-0004">4Fe-4S</keyword>
<evidence type="ECO:0000313" key="17">
    <source>
        <dbReference type="Proteomes" id="UP000245362"/>
    </source>
</evidence>
<feature type="binding site" evidence="12 13">
    <location>
        <position position="143"/>
    </location>
    <ligand>
        <name>[4Fe-4S] cluster</name>
        <dbReference type="ChEBI" id="CHEBI:49883"/>
        <label>3</label>
    </ligand>
</feature>
<evidence type="ECO:0000259" key="15">
    <source>
        <dbReference type="PROSITE" id="PS51656"/>
    </source>
</evidence>
<accession>A0A2U3BAR0</accession>
<dbReference type="InterPro" id="IPR007202">
    <property type="entry name" value="4Fe-4S_dom"/>
</dbReference>